<reference evidence="1" key="1">
    <citation type="submission" date="2014-09" db="EMBL/GenBank/DDBJ databases">
        <authorList>
            <person name="Magalhaes I.L.F."/>
            <person name="Oliveira U."/>
            <person name="Santos F.R."/>
            <person name="Vidigal T.H.D.A."/>
            <person name="Brescovit A.D."/>
            <person name="Santos A.J."/>
        </authorList>
    </citation>
    <scope>NUCLEOTIDE SEQUENCE</scope>
    <source>
        <tissue evidence="1">Shoot tissue taken approximately 20 cm above the soil surface</tissue>
    </source>
</reference>
<reference evidence="1" key="2">
    <citation type="journal article" date="2015" name="Data Brief">
        <title>Shoot transcriptome of the giant reed, Arundo donax.</title>
        <authorList>
            <person name="Barrero R.A."/>
            <person name="Guerrero F.D."/>
            <person name="Moolhuijzen P."/>
            <person name="Goolsby J.A."/>
            <person name="Tidwell J."/>
            <person name="Bellgard S.E."/>
            <person name="Bellgard M.I."/>
        </authorList>
    </citation>
    <scope>NUCLEOTIDE SEQUENCE</scope>
    <source>
        <tissue evidence="1">Shoot tissue taken approximately 20 cm above the soil surface</tissue>
    </source>
</reference>
<name>A0A0A9D4Y4_ARUDO</name>
<proteinExistence type="predicted"/>
<dbReference type="EMBL" id="GBRH01215004">
    <property type="protein sequence ID" value="JAD82891.1"/>
    <property type="molecule type" value="Transcribed_RNA"/>
</dbReference>
<evidence type="ECO:0000313" key="1">
    <source>
        <dbReference type="EMBL" id="JAD82891.1"/>
    </source>
</evidence>
<accession>A0A0A9D4Y4</accession>
<sequence length="71" mass="8101">MKLQKTCLLAGWTAWNGVGEWQLDKIQHMINSHVSTNHSTEGKLKVHFGMSRFFRSKPWKGNWFGGAEGIV</sequence>
<organism evidence="1">
    <name type="scientific">Arundo donax</name>
    <name type="common">Giant reed</name>
    <name type="synonym">Donax arundinaceus</name>
    <dbReference type="NCBI Taxonomy" id="35708"/>
    <lineage>
        <taxon>Eukaryota</taxon>
        <taxon>Viridiplantae</taxon>
        <taxon>Streptophyta</taxon>
        <taxon>Embryophyta</taxon>
        <taxon>Tracheophyta</taxon>
        <taxon>Spermatophyta</taxon>
        <taxon>Magnoliopsida</taxon>
        <taxon>Liliopsida</taxon>
        <taxon>Poales</taxon>
        <taxon>Poaceae</taxon>
        <taxon>PACMAD clade</taxon>
        <taxon>Arundinoideae</taxon>
        <taxon>Arundineae</taxon>
        <taxon>Arundo</taxon>
    </lineage>
</organism>
<protein>
    <submittedName>
        <fullName evidence="1">Uncharacterized protein</fullName>
    </submittedName>
</protein>
<dbReference type="AlphaFoldDB" id="A0A0A9D4Y4"/>